<accession>A0A423NDS7</accession>
<dbReference type="Proteomes" id="UP000377224">
    <property type="component" value="Unassembled WGS sequence"/>
</dbReference>
<dbReference type="GO" id="GO:0004673">
    <property type="term" value="F:protein histidine kinase activity"/>
    <property type="evidence" value="ECO:0007669"/>
    <property type="project" value="UniProtKB-EC"/>
</dbReference>
<feature type="domain" description="EAL" evidence="3">
    <location>
        <begin position="141"/>
        <end position="393"/>
    </location>
</feature>
<evidence type="ECO:0000313" key="6">
    <source>
        <dbReference type="Proteomes" id="UP000283650"/>
    </source>
</evidence>
<evidence type="ECO:0000313" key="4">
    <source>
        <dbReference type="EMBL" id="RON96409.1"/>
    </source>
</evidence>
<proteinExistence type="predicted"/>
<dbReference type="PROSITE" id="PS50110">
    <property type="entry name" value="RESPONSE_REGULATORY"/>
    <property type="match status" value="1"/>
</dbReference>
<reference evidence="5 7" key="2">
    <citation type="submission" date="2019-09" db="EMBL/GenBank/DDBJ databases">
        <authorList>
            <person name="Chandra G."/>
            <person name="Truman W A."/>
        </authorList>
    </citation>
    <scope>NUCLEOTIDE SEQUENCE [LARGE SCALE GENOMIC DNA]</scope>
    <source>
        <strain evidence="5">PS896</strain>
    </source>
</reference>
<sequence>MNTLRILVLEDHAFQRTAAVSALNSLGYKNIFQAADGKDALALISQAGGVDVALCDLSMAGMDGLTFLRLAREAGLIRAVIICSSLPEDLLRTVDRIVTLQGLELLGSVGKPLMVDVLAPLLARYRPNSQVDAKLAESHLDQPTENEVLEAIRRQEFRAYFQPKFHLRSGEVDGAEVLVRWQSPSRGLLSPGMFLPTIERCGLLDEMFFSLLTQGLSLQRFVQSHGKPFKLAFNLDVTQMANPNLVDRIKALLRIHGASPAGLIFELTETGLLQMPEISMENMVRLRMLGFSLAIDDFGVGYSSLERLCQMPFNEIKLDAGFVQNFQQARYSAVIHGALALARELDMRVVAEGIETADQVHHLARLGCQWGQGFFYARPMNWAHLVDWRFEGQKSSWRRAIGTSDL</sequence>
<dbReference type="SUPFAM" id="SSF141868">
    <property type="entry name" value="EAL domain-like"/>
    <property type="match status" value="1"/>
</dbReference>
<dbReference type="EMBL" id="MOBY01000003">
    <property type="protein sequence ID" value="RON96409.1"/>
    <property type="molecule type" value="Genomic_DNA"/>
</dbReference>
<dbReference type="GO" id="GO:0000160">
    <property type="term" value="P:phosphorelay signal transduction system"/>
    <property type="evidence" value="ECO:0007669"/>
    <property type="project" value="InterPro"/>
</dbReference>
<dbReference type="InterPro" id="IPR011006">
    <property type="entry name" value="CheY-like_superfamily"/>
</dbReference>
<dbReference type="SUPFAM" id="SSF52172">
    <property type="entry name" value="CheY-like"/>
    <property type="match status" value="1"/>
</dbReference>
<feature type="modified residue" description="4-aspartylphosphate" evidence="1">
    <location>
        <position position="56"/>
    </location>
</feature>
<dbReference type="AlphaFoldDB" id="A0A423NDS7"/>
<keyword evidence="1" id="KW-0597">Phosphoprotein</keyword>
<feature type="domain" description="Response regulatory" evidence="2">
    <location>
        <begin position="5"/>
        <end position="126"/>
    </location>
</feature>
<dbReference type="SMART" id="SM00052">
    <property type="entry name" value="EAL"/>
    <property type="match status" value="1"/>
</dbReference>
<keyword evidence="5" id="KW-0418">Kinase</keyword>
<dbReference type="Pfam" id="PF00563">
    <property type="entry name" value="EAL"/>
    <property type="match status" value="1"/>
</dbReference>
<dbReference type="CDD" id="cd01948">
    <property type="entry name" value="EAL"/>
    <property type="match status" value="1"/>
</dbReference>
<dbReference type="GO" id="GO:0071111">
    <property type="term" value="F:cyclic-guanylate-specific phosphodiesterase activity"/>
    <property type="evidence" value="ECO:0007669"/>
    <property type="project" value="InterPro"/>
</dbReference>
<keyword evidence="5" id="KW-0808">Transferase</keyword>
<dbReference type="InterPro" id="IPR001633">
    <property type="entry name" value="EAL_dom"/>
</dbReference>
<evidence type="ECO:0000256" key="1">
    <source>
        <dbReference type="PROSITE-ProRule" id="PRU00169"/>
    </source>
</evidence>
<evidence type="ECO:0000259" key="2">
    <source>
        <dbReference type="PROSITE" id="PS50110"/>
    </source>
</evidence>
<dbReference type="InterPro" id="IPR001789">
    <property type="entry name" value="Sig_transdc_resp-reg_receiver"/>
</dbReference>
<evidence type="ECO:0000313" key="7">
    <source>
        <dbReference type="Proteomes" id="UP000377224"/>
    </source>
</evidence>
<name>A0A423NDS7_PSEFL</name>
<dbReference type="Gene3D" id="3.20.20.450">
    <property type="entry name" value="EAL domain"/>
    <property type="match status" value="1"/>
</dbReference>
<dbReference type="PROSITE" id="PS50883">
    <property type="entry name" value="EAL"/>
    <property type="match status" value="1"/>
</dbReference>
<dbReference type="Proteomes" id="UP000283650">
    <property type="component" value="Unassembled WGS sequence"/>
</dbReference>
<dbReference type="EC" id="2.7.13.3" evidence="5"/>
<dbReference type="RefSeq" id="WP_034154081.1">
    <property type="nucleotide sequence ID" value="NZ_CABVIN010000005.1"/>
</dbReference>
<dbReference type="InterPro" id="IPR050706">
    <property type="entry name" value="Cyclic-di-GMP_PDE-like"/>
</dbReference>
<dbReference type="PANTHER" id="PTHR33121:SF70">
    <property type="entry name" value="SIGNALING PROTEIN YKOW"/>
    <property type="match status" value="1"/>
</dbReference>
<dbReference type="InterPro" id="IPR035919">
    <property type="entry name" value="EAL_sf"/>
</dbReference>
<dbReference type="EMBL" id="CABVIN010000005">
    <property type="protein sequence ID" value="VVP18370.1"/>
    <property type="molecule type" value="Genomic_DNA"/>
</dbReference>
<evidence type="ECO:0000313" key="5">
    <source>
        <dbReference type="EMBL" id="VVP18370.1"/>
    </source>
</evidence>
<protein>
    <submittedName>
        <fullName evidence="5">Sensor histidine kinase RcsC</fullName>
        <ecNumber evidence="5">2.7.13.3</ecNumber>
    </submittedName>
</protein>
<dbReference type="PANTHER" id="PTHR33121">
    <property type="entry name" value="CYCLIC DI-GMP PHOSPHODIESTERASE PDEF"/>
    <property type="match status" value="1"/>
</dbReference>
<evidence type="ECO:0000259" key="3">
    <source>
        <dbReference type="PROSITE" id="PS50883"/>
    </source>
</evidence>
<organism evidence="4 6">
    <name type="scientific">Pseudomonas fluorescens</name>
    <dbReference type="NCBI Taxonomy" id="294"/>
    <lineage>
        <taxon>Bacteria</taxon>
        <taxon>Pseudomonadati</taxon>
        <taxon>Pseudomonadota</taxon>
        <taxon>Gammaproteobacteria</taxon>
        <taxon>Pseudomonadales</taxon>
        <taxon>Pseudomonadaceae</taxon>
        <taxon>Pseudomonas</taxon>
    </lineage>
</organism>
<dbReference type="Pfam" id="PF00072">
    <property type="entry name" value="Response_reg"/>
    <property type="match status" value="1"/>
</dbReference>
<gene>
    <name evidence="5" type="primary">rcsC_15</name>
    <name evidence="4" type="ORF">BK672_07525</name>
    <name evidence="5" type="ORF">PS896_03704</name>
</gene>
<dbReference type="SMART" id="SM00448">
    <property type="entry name" value="REC"/>
    <property type="match status" value="1"/>
</dbReference>
<reference evidence="4 6" key="1">
    <citation type="submission" date="2016-10" db="EMBL/GenBank/DDBJ databases">
        <title>Comparative genome analysis of multiple Pseudomonas spp. focuses on biocontrol and plant growth promoting traits.</title>
        <authorList>
            <person name="Tao X.-Y."/>
            <person name="Taylor C.G."/>
        </authorList>
    </citation>
    <scope>NUCLEOTIDE SEQUENCE [LARGE SCALE GENOMIC DNA]</scope>
    <source>
        <strain evidence="4 6">2F9</strain>
    </source>
</reference>
<dbReference type="Gene3D" id="3.40.50.2300">
    <property type="match status" value="1"/>
</dbReference>